<reference evidence="11 12" key="1">
    <citation type="submission" date="2018-11" db="EMBL/GenBank/DDBJ databases">
        <title>Draft genome sequence of Ferruginibacter sp. BO-59.</title>
        <authorList>
            <person name="Im W.T."/>
        </authorList>
    </citation>
    <scope>NUCLEOTIDE SEQUENCE [LARGE SCALE GENOMIC DNA]</scope>
    <source>
        <strain evidence="11 12">BO-59</strain>
    </source>
</reference>
<dbReference type="Proteomes" id="UP000267223">
    <property type="component" value="Unassembled WGS sequence"/>
</dbReference>
<dbReference type="Pfam" id="PF01930">
    <property type="entry name" value="Cas_Cas4"/>
    <property type="match status" value="1"/>
</dbReference>
<comment type="similarity">
    <text evidence="9">Belongs to the CRISPR-associated exonuclease Cas4 family.</text>
</comment>
<sequence>MNITATHINYYHICHRKLWLFANGINMEHTSDTVYDGKLLHETSYPQRAEKYREIDLSFTLNNGMDLFGKIDFYDAKEKIIHEIKRSDKIEEAHEWQVKFYIYLMELNGIEGVTAILEYPKLRITKEVTLSFVDKEYLKVMFLKITELIESESCPPLINSKICKSCSYYELCYVGE</sequence>
<keyword evidence="2 9" id="KW-0479">Metal-binding</keyword>
<evidence type="ECO:0000256" key="8">
    <source>
        <dbReference type="ARBA" id="ARBA00023211"/>
    </source>
</evidence>
<dbReference type="AlphaFoldDB" id="A0A3M9NFZ6"/>
<evidence type="ECO:0000256" key="5">
    <source>
        <dbReference type="ARBA" id="ARBA00023004"/>
    </source>
</evidence>
<dbReference type="RefSeq" id="WP_123120632.1">
    <property type="nucleotide sequence ID" value="NZ_RJJR01000007.1"/>
</dbReference>
<evidence type="ECO:0000256" key="9">
    <source>
        <dbReference type="RuleBase" id="RU365022"/>
    </source>
</evidence>
<evidence type="ECO:0000313" key="12">
    <source>
        <dbReference type="Proteomes" id="UP000267223"/>
    </source>
</evidence>
<evidence type="ECO:0000256" key="3">
    <source>
        <dbReference type="ARBA" id="ARBA00022801"/>
    </source>
</evidence>
<evidence type="ECO:0000256" key="7">
    <source>
        <dbReference type="ARBA" id="ARBA00023118"/>
    </source>
</evidence>
<organism evidence="11 12">
    <name type="scientific">Hanamia caeni</name>
    <dbReference type="NCBI Taxonomy" id="2294116"/>
    <lineage>
        <taxon>Bacteria</taxon>
        <taxon>Pseudomonadati</taxon>
        <taxon>Bacteroidota</taxon>
        <taxon>Chitinophagia</taxon>
        <taxon>Chitinophagales</taxon>
        <taxon>Chitinophagaceae</taxon>
        <taxon>Hanamia</taxon>
    </lineage>
</organism>
<keyword evidence="7 9" id="KW-0051">Antiviral defense</keyword>
<keyword evidence="5 9" id="KW-0408">Iron</keyword>
<evidence type="ECO:0000256" key="6">
    <source>
        <dbReference type="ARBA" id="ARBA00023014"/>
    </source>
</evidence>
<dbReference type="PANTHER" id="PTHR37168:SF1">
    <property type="entry name" value="CRISPR-ASSOCIATED EXONUCLEASE CAS4"/>
    <property type="match status" value="1"/>
</dbReference>
<dbReference type="GO" id="GO:0004527">
    <property type="term" value="F:exonuclease activity"/>
    <property type="evidence" value="ECO:0007669"/>
    <property type="project" value="UniProtKB-KW"/>
</dbReference>
<dbReference type="InterPro" id="IPR022765">
    <property type="entry name" value="Dna2/Cas4_DUF83"/>
</dbReference>
<comment type="cofactor">
    <cofactor evidence="9">
        <name>Mg(2+)</name>
        <dbReference type="ChEBI" id="CHEBI:18420"/>
    </cofactor>
    <cofactor evidence="9">
        <name>Mn(2+)</name>
        <dbReference type="ChEBI" id="CHEBI:29035"/>
    </cofactor>
    <text evidence="9">Mg(2+) or Mn(2+) required for ssDNA cleavage activity.</text>
</comment>
<protein>
    <recommendedName>
        <fullName evidence="9">CRISPR-associated exonuclease Cas4</fullName>
        <ecNumber evidence="9">3.1.12.1</ecNumber>
    </recommendedName>
</protein>
<accession>A0A3M9NFZ6</accession>
<evidence type="ECO:0000256" key="2">
    <source>
        <dbReference type="ARBA" id="ARBA00022723"/>
    </source>
</evidence>
<dbReference type="OrthoDB" id="9794720at2"/>
<keyword evidence="1 9" id="KW-0540">Nuclease</keyword>
<keyword evidence="6 9" id="KW-0411">Iron-sulfur</keyword>
<dbReference type="GO" id="GO:0046872">
    <property type="term" value="F:metal ion binding"/>
    <property type="evidence" value="ECO:0007669"/>
    <property type="project" value="UniProtKB-KW"/>
</dbReference>
<proteinExistence type="inferred from homology"/>
<dbReference type="Gene3D" id="3.90.320.10">
    <property type="match status" value="1"/>
</dbReference>
<gene>
    <name evidence="11" type="primary">cas4</name>
    <name evidence="11" type="ORF">EFY79_10335</name>
</gene>
<evidence type="ECO:0000256" key="4">
    <source>
        <dbReference type="ARBA" id="ARBA00022839"/>
    </source>
</evidence>
<comment type="cofactor">
    <cofactor evidence="9">
        <name>iron-sulfur cluster</name>
        <dbReference type="ChEBI" id="CHEBI:30408"/>
    </cofactor>
</comment>
<comment type="function">
    <text evidence="9">CRISPR (clustered regularly interspaced short palindromic repeat) is an adaptive immune system that provides protection against mobile genetic elements (viruses, transposable elements and conjugative plasmids). CRISPR clusters contain sequences complementary to antecedent mobile elements and target invading nucleic acids. CRISPR clusters are transcribed and processed into CRISPR RNA (crRNA).</text>
</comment>
<evidence type="ECO:0000256" key="1">
    <source>
        <dbReference type="ARBA" id="ARBA00022722"/>
    </source>
</evidence>
<keyword evidence="12" id="KW-1185">Reference proteome</keyword>
<evidence type="ECO:0000259" key="10">
    <source>
        <dbReference type="Pfam" id="PF01930"/>
    </source>
</evidence>
<keyword evidence="8 9" id="KW-0464">Manganese</keyword>
<dbReference type="EC" id="3.1.12.1" evidence="9"/>
<dbReference type="InterPro" id="IPR011604">
    <property type="entry name" value="PDDEXK-like_dom_sf"/>
</dbReference>
<dbReference type="InterPro" id="IPR013343">
    <property type="entry name" value="CRISPR-assoc_prot_Cas4"/>
</dbReference>
<keyword evidence="4 9" id="KW-0269">Exonuclease</keyword>
<dbReference type="PANTHER" id="PTHR37168">
    <property type="entry name" value="CRISPR-ASSOCIATED EXONUCLEASE CAS4"/>
    <property type="match status" value="1"/>
</dbReference>
<dbReference type="GO" id="GO:0051607">
    <property type="term" value="P:defense response to virus"/>
    <property type="evidence" value="ECO:0007669"/>
    <property type="project" value="UniProtKB-KW"/>
</dbReference>
<evidence type="ECO:0000313" key="11">
    <source>
        <dbReference type="EMBL" id="RNI36714.1"/>
    </source>
</evidence>
<dbReference type="GO" id="GO:0051536">
    <property type="term" value="F:iron-sulfur cluster binding"/>
    <property type="evidence" value="ECO:0007669"/>
    <property type="project" value="UniProtKB-KW"/>
</dbReference>
<dbReference type="EMBL" id="RJJR01000007">
    <property type="protein sequence ID" value="RNI36714.1"/>
    <property type="molecule type" value="Genomic_DNA"/>
</dbReference>
<comment type="caution">
    <text evidence="11">The sequence shown here is derived from an EMBL/GenBank/DDBJ whole genome shotgun (WGS) entry which is preliminary data.</text>
</comment>
<dbReference type="NCBIfam" id="TIGR00372">
    <property type="entry name" value="cas4"/>
    <property type="match status" value="1"/>
</dbReference>
<feature type="domain" description="DUF83" evidence="10">
    <location>
        <begin position="5"/>
        <end position="173"/>
    </location>
</feature>
<name>A0A3M9NFZ6_9BACT</name>
<keyword evidence="3 9" id="KW-0378">Hydrolase</keyword>